<dbReference type="Pfam" id="PF25568">
    <property type="entry name" value="AAA_lid_At3g28540"/>
    <property type="match status" value="1"/>
</dbReference>
<evidence type="ECO:0000313" key="7">
    <source>
        <dbReference type="EMBL" id="CAD6335607.1"/>
    </source>
</evidence>
<dbReference type="InterPro" id="IPR058017">
    <property type="entry name" value="At3g28540-like_C"/>
</dbReference>
<dbReference type="OrthoDB" id="10251412at2759"/>
<dbReference type="InterPro" id="IPR027417">
    <property type="entry name" value="P-loop_NTPase"/>
</dbReference>
<comment type="similarity">
    <text evidence="2">Belongs to the AAA ATPase family. BCS1 subfamily.</text>
</comment>
<dbReference type="PANTHER" id="PTHR23070">
    <property type="entry name" value="BCS1 AAA-TYPE ATPASE"/>
    <property type="match status" value="1"/>
</dbReference>
<dbReference type="Pfam" id="PF14363">
    <property type="entry name" value="AAA_assoc"/>
    <property type="match status" value="1"/>
</dbReference>
<dbReference type="InterPro" id="IPR003959">
    <property type="entry name" value="ATPase_AAA_core"/>
</dbReference>
<dbReference type="Proteomes" id="UP000604825">
    <property type="component" value="Unassembled WGS sequence"/>
</dbReference>
<proteinExistence type="inferred from homology"/>
<dbReference type="InterPro" id="IPR003960">
    <property type="entry name" value="ATPase_AAA_CS"/>
</dbReference>
<dbReference type="Pfam" id="PF00004">
    <property type="entry name" value="AAA"/>
    <property type="match status" value="1"/>
</dbReference>
<dbReference type="Gene3D" id="3.40.50.300">
    <property type="entry name" value="P-loop containing nucleotide triphosphate hydrolases"/>
    <property type="match status" value="1"/>
</dbReference>
<sequence length="520" mass="56849">MEMVLDWRSLGSLLATVVVFRTALRDFLPPEAQTLLRRFLAWVAAAFRPPHDTILIDEADGPTGGAINDLYDSAQLYLGARCLATAPTVRLHKPHQSPRPVASLPDSHTTHDTFRGVHVKWTSTARTVDRGSGGGGYGHPYNMFGGRGGGHGDQRRLELQFPRQHRDLIHDHYIPHLIDEATRMRLKSRERRLYTNRATGPGDLDHHRLWTSHAFSHPSTFDTLALDPALREEIRADLLRFAARRDHYARVGRAWKRGYLLHGPPGTGKTSLVAAIANLLEFDVYDLELTTVPTNSHLRRLLVSTTPKSVVVVEDIDCSLDLSDRNKKKKKGGGSNVGADNDEDAAAQLAVMSVSPAAAAAIAVMGRESISLSGVLNFVDGLWSSCVGERLMVFTTNHPERLDRALLRPGRMDKKIELGYCTPPALRVLSKNYLGVGDEGCEDADADPDTVNTLMAEAEGLLAAAEVQITPADIGEVFMGCDGDDAACALRKLVGELRRRRDSTAATAVAPGKSIEDTTE</sequence>
<name>A0A811RZY4_9POAL</name>
<dbReference type="GO" id="GO:0016887">
    <property type="term" value="F:ATP hydrolysis activity"/>
    <property type="evidence" value="ECO:0007669"/>
    <property type="project" value="InterPro"/>
</dbReference>
<evidence type="ECO:0000256" key="3">
    <source>
        <dbReference type="ARBA" id="ARBA00022842"/>
    </source>
</evidence>
<dbReference type="AlphaFoldDB" id="A0A811RZY4"/>
<comment type="caution">
    <text evidence="7">The sequence shown here is derived from an EMBL/GenBank/DDBJ whole genome shotgun (WGS) entry which is preliminary data.</text>
</comment>
<keyword evidence="8" id="KW-1185">Reference proteome</keyword>
<dbReference type="SMART" id="SM00382">
    <property type="entry name" value="AAA"/>
    <property type="match status" value="1"/>
</dbReference>
<dbReference type="InterPro" id="IPR050747">
    <property type="entry name" value="Mitochondrial_chaperone_BCS1"/>
</dbReference>
<keyword evidence="5" id="KW-0067">ATP-binding</keyword>
<dbReference type="GO" id="GO:0005524">
    <property type="term" value="F:ATP binding"/>
    <property type="evidence" value="ECO:0007669"/>
    <property type="project" value="UniProtKB-KW"/>
</dbReference>
<reference evidence="7" key="1">
    <citation type="submission" date="2020-10" db="EMBL/GenBank/DDBJ databases">
        <authorList>
            <person name="Han B."/>
            <person name="Lu T."/>
            <person name="Zhao Q."/>
            <person name="Huang X."/>
            <person name="Zhao Y."/>
        </authorList>
    </citation>
    <scope>NUCLEOTIDE SEQUENCE</scope>
</reference>
<comment type="cofactor">
    <cofactor evidence="1">
        <name>Mg(2+)</name>
        <dbReference type="ChEBI" id="CHEBI:18420"/>
    </cofactor>
</comment>
<evidence type="ECO:0000256" key="2">
    <source>
        <dbReference type="ARBA" id="ARBA00007448"/>
    </source>
</evidence>
<dbReference type="GO" id="GO:0006950">
    <property type="term" value="P:response to stress"/>
    <property type="evidence" value="ECO:0007669"/>
    <property type="project" value="UniProtKB-ARBA"/>
</dbReference>
<gene>
    <name evidence="7" type="ORF">NCGR_LOCUS59705</name>
</gene>
<comment type="catalytic activity">
    <reaction evidence="4">
        <text>ATP + H2O = ADP + phosphate + H(+)</text>
        <dbReference type="Rhea" id="RHEA:13065"/>
        <dbReference type="ChEBI" id="CHEBI:15377"/>
        <dbReference type="ChEBI" id="CHEBI:15378"/>
        <dbReference type="ChEBI" id="CHEBI:30616"/>
        <dbReference type="ChEBI" id="CHEBI:43474"/>
        <dbReference type="ChEBI" id="CHEBI:456216"/>
    </reaction>
</comment>
<dbReference type="SUPFAM" id="SSF52540">
    <property type="entry name" value="P-loop containing nucleoside triphosphate hydrolases"/>
    <property type="match status" value="1"/>
</dbReference>
<protein>
    <recommendedName>
        <fullName evidence="6">AAA+ ATPase domain-containing protein</fullName>
    </recommendedName>
</protein>
<keyword evidence="5" id="KW-0547">Nucleotide-binding</keyword>
<dbReference type="InterPro" id="IPR003593">
    <property type="entry name" value="AAA+_ATPase"/>
</dbReference>
<organism evidence="7 8">
    <name type="scientific">Miscanthus lutarioriparius</name>
    <dbReference type="NCBI Taxonomy" id="422564"/>
    <lineage>
        <taxon>Eukaryota</taxon>
        <taxon>Viridiplantae</taxon>
        <taxon>Streptophyta</taxon>
        <taxon>Embryophyta</taxon>
        <taxon>Tracheophyta</taxon>
        <taxon>Spermatophyta</taxon>
        <taxon>Magnoliopsida</taxon>
        <taxon>Liliopsida</taxon>
        <taxon>Poales</taxon>
        <taxon>Poaceae</taxon>
        <taxon>PACMAD clade</taxon>
        <taxon>Panicoideae</taxon>
        <taxon>Andropogonodae</taxon>
        <taxon>Andropogoneae</taxon>
        <taxon>Saccharinae</taxon>
        <taxon>Miscanthus</taxon>
    </lineage>
</organism>
<dbReference type="InterPro" id="IPR025753">
    <property type="entry name" value="AAA_N_dom"/>
</dbReference>
<evidence type="ECO:0000256" key="1">
    <source>
        <dbReference type="ARBA" id="ARBA00001946"/>
    </source>
</evidence>
<dbReference type="EMBL" id="CAJGYO010000018">
    <property type="protein sequence ID" value="CAD6335607.1"/>
    <property type="molecule type" value="Genomic_DNA"/>
</dbReference>
<evidence type="ECO:0000313" key="8">
    <source>
        <dbReference type="Proteomes" id="UP000604825"/>
    </source>
</evidence>
<feature type="domain" description="AAA+ ATPase" evidence="6">
    <location>
        <begin position="255"/>
        <end position="422"/>
    </location>
</feature>
<evidence type="ECO:0000259" key="6">
    <source>
        <dbReference type="SMART" id="SM00382"/>
    </source>
</evidence>
<evidence type="ECO:0000256" key="5">
    <source>
        <dbReference type="RuleBase" id="RU003651"/>
    </source>
</evidence>
<accession>A0A811RZY4</accession>
<evidence type="ECO:0000256" key="4">
    <source>
        <dbReference type="ARBA" id="ARBA00049360"/>
    </source>
</evidence>
<dbReference type="PROSITE" id="PS00674">
    <property type="entry name" value="AAA"/>
    <property type="match status" value="1"/>
</dbReference>
<keyword evidence="3" id="KW-0460">Magnesium</keyword>